<dbReference type="GO" id="GO:0016020">
    <property type="term" value="C:membrane"/>
    <property type="evidence" value="ECO:0007669"/>
    <property type="project" value="UniProtKB-SubCell"/>
</dbReference>
<keyword evidence="10 12" id="KW-0472">Membrane</keyword>
<gene>
    <name evidence="14" type="ORF">G3I74_04805</name>
</gene>
<keyword evidence="4 12" id="KW-0812">Transmembrane</keyword>
<evidence type="ECO:0000256" key="9">
    <source>
        <dbReference type="ARBA" id="ARBA00023098"/>
    </source>
</evidence>
<sequence length="377" mass="43907">MSNTKPPLVVSNVIFFVAVNLLGFVAAPIYGLTVGFSGWAWLAAAVIWIASGLSITVGYHRLWSHRTFRAAWPLRLALAVFGTFSLQNSILIWAARHRVHHRHVDDVERDPHSILSGFWHAHMGWMTRRWKTSEVNLDEVPDLQKDPIVMWQHKLYWPAVWILNIGVPAALGWLTGDVLGMILLAGAFRLAVSQHFTFFINSLAHTWGRRNYSLDNTARDNGWIALMTWGEGYHNFHHAFQADYRNGLRWWQFDPSKWLIAASAWLGLAADLKRTPWFKVQRARLQIRFRELEERLANADAAPTWREVFDRELHQFRDTVSQWQAVQAERVQVGADAVRDRWRRTEFRTRYKELEYRLKMQARRLAELQRSLQPAPA</sequence>
<keyword evidence="15" id="KW-1185">Reference proteome</keyword>
<feature type="transmembrane region" description="Helical" evidence="12">
    <location>
        <begin position="12"/>
        <end position="32"/>
    </location>
</feature>
<proteinExistence type="inferred from homology"/>
<keyword evidence="5" id="KW-0276">Fatty acid metabolism</keyword>
<dbReference type="GO" id="GO:0006633">
    <property type="term" value="P:fatty acid biosynthetic process"/>
    <property type="evidence" value="ECO:0007669"/>
    <property type="project" value="UniProtKB-KW"/>
</dbReference>
<reference evidence="14 15" key="1">
    <citation type="submission" date="2020-02" db="EMBL/GenBank/DDBJ databases">
        <authorList>
            <person name="Zhang X.-Y."/>
        </authorList>
    </citation>
    <scope>NUCLEOTIDE SEQUENCE [LARGE SCALE GENOMIC DNA]</scope>
    <source>
        <strain evidence="14 15">C33</strain>
    </source>
</reference>
<comment type="caution">
    <text evidence="14">The sequence shown here is derived from an EMBL/GenBank/DDBJ whole genome shotgun (WGS) entry which is preliminary data.</text>
</comment>
<feature type="transmembrane region" description="Helical" evidence="12">
    <location>
        <begin position="72"/>
        <end position="94"/>
    </location>
</feature>
<feature type="domain" description="Fatty acid desaturase" evidence="13">
    <location>
        <begin position="40"/>
        <end position="255"/>
    </location>
</feature>
<organism evidence="14 15">
    <name type="scientific">Wenzhouxiangella limi</name>
    <dbReference type="NCBI Taxonomy" id="2707351"/>
    <lineage>
        <taxon>Bacteria</taxon>
        <taxon>Pseudomonadati</taxon>
        <taxon>Pseudomonadota</taxon>
        <taxon>Gammaproteobacteria</taxon>
        <taxon>Chromatiales</taxon>
        <taxon>Wenzhouxiangellaceae</taxon>
        <taxon>Wenzhouxiangella</taxon>
    </lineage>
</organism>
<keyword evidence="11" id="KW-0275">Fatty acid biosynthesis</keyword>
<feature type="transmembrane region" description="Helical" evidence="12">
    <location>
        <begin position="155"/>
        <end position="174"/>
    </location>
</feature>
<comment type="subcellular location">
    <subcellularLocation>
        <location evidence="1">Membrane</location>
        <topology evidence="1">Multi-pass membrane protein</topology>
    </subcellularLocation>
</comment>
<dbReference type="PANTHER" id="PTHR11351">
    <property type="entry name" value="ACYL-COA DESATURASE"/>
    <property type="match status" value="1"/>
</dbReference>
<dbReference type="Proteomes" id="UP000484885">
    <property type="component" value="Unassembled WGS sequence"/>
</dbReference>
<evidence type="ECO:0000256" key="6">
    <source>
        <dbReference type="ARBA" id="ARBA00022989"/>
    </source>
</evidence>
<evidence type="ECO:0000256" key="5">
    <source>
        <dbReference type="ARBA" id="ARBA00022832"/>
    </source>
</evidence>
<dbReference type="PANTHER" id="PTHR11351:SF31">
    <property type="entry name" value="DESATURASE 1, ISOFORM A-RELATED"/>
    <property type="match status" value="1"/>
</dbReference>
<evidence type="ECO:0000313" key="15">
    <source>
        <dbReference type="Proteomes" id="UP000484885"/>
    </source>
</evidence>
<evidence type="ECO:0000256" key="8">
    <source>
        <dbReference type="ARBA" id="ARBA00023004"/>
    </source>
</evidence>
<evidence type="ECO:0000256" key="1">
    <source>
        <dbReference type="ARBA" id="ARBA00004141"/>
    </source>
</evidence>
<keyword evidence="8" id="KW-0408">Iron</keyword>
<keyword evidence="9" id="KW-0443">Lipid metabolism</keyword>
<keyword evidence="3" id="KW-0444">Lipid biosynthesis</keyword>
<evidence type="ECO:0000256" key="10">
    <source>
        <dbReference type="ARBA" id="ARBA00023136"/>
    </source>
</evidence>
<keyword evidence="6 12" id="KW-1133">Transmembrane helix</keyword>
<dbReference type="InterPro" id="IPR015876">
    <property type="entry name" value="Acyl-CoA_DS"/>
</dbReference>
<dbReference type="PRINTS" id="PR00075">
    <property type="entry name" value="FACDDSATRASE"/>
</dbReference>
<evidence type="ECO:0000256" key="3">
    <source>
        <dbReference type="ARBA" id="ARBA00022516"/>
    </source>
</evidence>
<dbReference type="RefSeq" id="WP_164210457.1">
    <property type="nucleotide sequence ID" value="NZ_JAAGSC010000036.1"/>
</dbReference>
<keyword evidence="7" id="KW-0560">Oxidoreductase</keyword>
<dbReference type="EMBL" id="JAAGSC010000036">
    <property type="protein sequence ID" value="NDY95045.1"/>
    <property type="molecule type" value="Genomic_DNA"/>
</dbReference>
<comment type="similarity">
    <text evidence="2">Belongs to the fatty acid desaturase type 2 family.</text>
</comment>
<evidence type="ECO:0000256" key="4">
    <source>
        <dbReference type="ARBA" id="ARBA00022692"/>
    </source>
</evidence>
<evidence type="ECO:0000256" key="2">
    <source>
        <dbReference type="ARBA" id="ARBA00008749"/>
    </source>
</evidence>
<evidence type="ECO:0000256" key="11">
    <source>
        <dbReference type="ARBA" id="ARBA00023160"/>
    </source>
</evidence>
<dbReference type="AlphaFoldDB" id="A0A845V510"/>
<accession>A0A845V510</accession>
<evidence type="ECO:0000256" key="7">
    <source>
        <dbReference type="ARBA" id="ARBA00023002"/>
    </source>
</evidence>
<evidence type="ECO:0000313" key="14">
    <source>
        <dbReference type="EMBL" id="NDY95045.1"/>
    </source>
</evidence>
<protein>
    <submittedName>
        <fullName evidence="14">Acyl-CoA desaturase</fullName>
    </submittedName>
</protein>
<feature type="transmembrane region" description="Helical" evidence="12">
    <location>
        <begin position="39"/>
        <end position="60"/>
    </location>
</feature>
<dbReference type="GO" id="GO:0016717">
    <property type="term" value="F:oxidoreductase activity, acting on paired donors, with oxidation of a pair of donors resulting in the reduction of molecular oxygen to two molecules of water"/>
    <property type="evidence" value="ECO:0007669"/>
    <property type="project" value="InterPro"/>
</dbReference>
<dbReference type="Pfam" id="PF00487">
    <property type="entry name" value="FA_desaturase"/>
    <property type="match status" value="1"/>
</dbReference>
<name>A0A845V510_9GAMM</name>
<evidence type="ECO:0000256" key="12">
    <source>
        <dbReference type="SAM" id="Phobius"/>
    </source>
</evidence>
<dbReference type="CDD" id="cd03505">
    <property type="entry name" value="Delta9-FADS-like"/>
    <property type="match status" value="1"/>
</dbReference>
<evidence type="ECO:0000259" key="13">
    <source>
        <dbReference type="Pfam" id="PF00487"/>
    </source>
</evidence>
<dbReference type="InterPro" id="IPR005804">
    <property type="entry name" value="FA_desaturase_dom"/>
</dbReference>